<dbReference type="Pfam" id="PF06580">
    <property type="entry name" value="His_kinase"/>
    <property type="match status" value="1"/>
</dbReference>
<evidence type="ECO:0000256" key="2">
    <source>
        <dbReference type="ARBA" id="ARBA00022475"/>
    </source>
</evidence>
<comment type="subcellular location">
    <subcellularLocation>
        <location evidence="1">Cell membrane</location>
        <topology evidence="1">Multi-pass membrane protein</topology>
    </subcellularLocation>
</comment>
<dbReference type="Pfam" id="PF02743">
    <property type="entry name" value="dCache_1"/>
    <property type="match status" value="1"/>
</dbReference>
<dbReference type="CDD" id="cd12912">
    <property type="entry name" value="PDC2_MCP_like"/>
    <property type="match status" value="1"/>
</dbReference>
<dbReference type="InterPro" id="IPR029151">
    <property type="entry name" value="Sensor-like_sf"/>
</dbReference>
<evidence type="ECO:0000313" key="11">
    <source>
        <dbReference type="EMBL" id="GGE31022.1"/>
    </source>
</evidence>
<evidence type="ECO:0000256" key="1">
    <source>
        <dbReference type="ARBA" id="ARBA00004651"/>
    </source>
</evidence>
<dbReference type="InterPro" id="IPR010559">
    <property type="entry name" value="Sig_transdc_His_kin_internal"/>
</dbReference>
<dbReference type="GO" id="GO:0000155">
    <property type="term" value="F:phosphorelay sensor kinase activity"/>
    <property type="evidence" value="ECO:0007669"/>
    <property type="project" value="InterPro"/>
</dbReference>
<evidence type="ECO:0000256" key="5">
    <source>
        <dbReference type="ARBA" id="ARBA00022692"/>
    </source>
</evidence>
<dbReference type="Pfam" id="PF02518">
    <property type="entry name" value="HATPase_c"/>
    <property type="match status" value="1"/>
</dbReference>
<evidence type="ECO:0000259" key="10">
    <source>
        <dbReference type="PROSITE" id="PS50885"/>
    </source>
</evidence>
<dbReference type="InterPro" id="IPR003660">
    <property type="entry name" value="HAMP_dom"/>
</dbReference>
<dbReference type="InterPro" id="IPR033479">
    <property type="entry name" value="dCache_1"/>
</dbReference>
<reference evidence="11" key="2">
    <citation type="submission" date="2020-09" db="EMBL/GenBank/DDBJ databases">
        <authorList>
            <person name="Sun Q."/>
            <person name="Zhou Y."/>
        </authorList>
    </citation>
    <scope>NUCLEOTIDE SEQUENCE</scope>
    <source>
        <strain evidence="11">CGMCC 1.15371</strain>
    </source>
</reference>
<proteinExistence type="predicted"/>
<keyword evidence="4" id="KW-0808">Transferase</keyword>
<sequence>MKLFLRSLQFRILSIYILVSVLMIGMTGSVLYVGISRVVMHESVKSNQMAIAKGGTYVEMYIDRLKVLSEMLARNPETIRTLASKNKTGEADILNIIHNVLSTDSSIKSVFVISKDGYVLSNEKKLNMTQSTNLMDEPWYVAAIHSNSPTLTSARMQKFSMDKNNWVISMSQEITDRNGKNLGVVQMDIKYRKIEDYLNELDLGSNGYAFIINSKNRIVYHKDVSYFKNTAKQQQLIKLSQQKQGYDPKKNRLIYKTKLKDSDWTLVGVSSLDGLKQIRSQLLKSFFMVAAGLLLLIGLASPWIAKSLTRPIRRLEQAMQQVERGRLIVSVPETGVTEVQGLAQHFNSMVLEIRQLLKDIEKKEQSLRLHELSVLHSQINPHFLYNTLDTIVWMAEFQDTERVISTTKALAEFFQLSLSGGSEFTTIEKEMAHVSKYLFIQKERYGDKLSYEVNYDPLLADKGIPKIILQPLVENAIYHGIREKEGPGHLDVYAIVAKDKTIQFFVEDDGVGFNTSILNAGPSQLSHNHNESKKEKALPKLGGIGIQNVDERLKLYYGDPYGVFITSTPGKGTQVKVVLPGLEPLAME</sequence>
<evidence type="ECO:0000313" key="12">
    <source>
        <dbReference type="Proteomes" id="UP000628775"/>
    </source>
</evidence>
<dbReference type="AlphaFoldDB" id="A0A8J2YB20"/>
<keyword evidence="12" id="KW-1185">Reference proteome</keyword>
<dbReference type="CDD" id="cd06225">
    <property type="entry name" value="HAMP"/>
    <property type="match status" value="1"/>
</dbReference>
<organism evidence="11 12">
    <name type="scientific">Pullulanibacillus camelliae</name>
    <dbReference type="NCBI Taxonomy" id="1707096"/>
    <lineage>
        <taxon>Bacteria</taxon>
        <taxon>Bacillati</taxon>
        <taxon>Bacillota</taxon>
        <taxon>Bacilli</taxon>
        <taxon>Bacillales</taxon>
        <taxon>Sporolactobacillaceae</taxon>
        <taxon>Pullulanibacillus</taxon>
    </lineage>
</organism>
<dbReference type="PANTHER" id="PTHR42713">
    <property type="entry name" value="HISTIDINE KINASE-RELATED"/>
    <property type="match status" value="1"/>
</dbReference>
<reference evidence="11" key="1">
    <citation type="journal article" date="2014" name="Int. J. Syst. Evol. Microbiol.">
        <title>Complete genome sequence of Corynebacterium casei LMG S-19264T (=DSM 44701T), isolated from a smear-ripened cheese.</title>
        <authorList>
            <consortium name="US DOE Joint Genome Institute (JGI-PGF)"/>
            <person name="Walter F."/>
            <person name="Albersmeier A."/>
            <person name="Kalinowski J."/>
            <person name="Ruckert C."/>
        </authorList>
    </citation>
    <scope>NUCLEOTIDE SEQUENCE</scope>
    <source>
        <strain evidence="11">CGMCC 1.15371</strain>
    </source>
</reference>
<dbReference type="RefSeq" id="WP_188689263.1">
    <property type="nucleotide sequence ID" value="NZ_BMIR01000002.1"/>
</dbReference>
<keyword evidence="3" id="KW-0597">Phosphoprotein</keyword>
<evidence type="ECO:0000256" key="7">
    <source>
        <dbReference type="ARBA" id="ARBA00022989"/>
    </source>
</evidence>
<dbReference type="Gene3D" id="6.10.340.10">
    <property type="match status" value="1"/>
</dbReference>
<evidence type="ECO:0000256" key="3">
    <source>
        <dbReference type="ARBA" id="ARBA00022553"/>
    </source>
</evidence>
<feature type="domain" description="HAMP" evidence="10">
    <location>
        <begin position="306"/>
        <end position="358"/>
    </location>
</feature>
<dbReference type="Gene3D" id="3.30.565.10">
    <property type="entry name" value="Histidine kinase-like ATPase, C-terminal domain"/>
    <property type="match status" value="1"/>
</dbReference>
<name>A0A8J2YB20_9BACL</name>
<dbReference type="InterPro" id="IPR036890">
    <property type="entry name" value="HATPase_C_sf"/>
</dbReference>
<dbReference type="PANTHER" id="PTHR42713:SF2">
    <property type="entry name" value="TWO-COMPONENT SENSOR KINASE YESM"/>
    <property type="match status" value="1"/>
</dbReference>
<keyword evidence="7 9" id="KW-1133">Transmembrane helix</keyword>
<evidence type="ECO:0000256" key="4">
    <source>
        <dbReference type="ARBA" id="ARBA00022679"/>
    </source>
</evidence>
<comment type="caution">
    <text evidence="11">The sequence shown here is derived from an EMBL/GenBank/DDBJ whole genome shotgun (WGS) entry which is preliminary data.</text>
</comment>
<dbReference type="InterPro" id="IPR003594">
    <property type="entry name" value="HATPase_dom"/>
</dbReference>
<dbReference type="Gene3D" id="3.30.450.20">
    <property type="entry name" value="PAS domain"/>
    <property type="match status" value="2"/>
</dbReference>
<keyword evidence="2" id="KW-1003">Cell membrane</keyword>
<evidence type="ECO:0000256" key="8">
    <source>
        <dbReference type="ARBA" id="ARBA00023136"/>
    </source>
</evidence>
<dbReference type="GO" id="GO:0005886">
    <property type="term" value="C:plasma membrane"/>
    <property type="evidence" value="ECO:0007669"/>
    <property type="project" value="UniProtKB-SubCell"/>
</dbReference>
<dbReference type="SMART" id="SM00304">
    <property type="entry name" value="HAMP"/>
    <property type="match status" value="1"/>
</dbReference>
<dbReference type="CDD" id="cd18773">
    <property type="entry name" value="PDC1_HK_sensor"/>
    <property type="match status" value="1"/>
</dbReference>
<keyword evidence="5 9" id="KW-0812">Transmembrane</keyword>
<keyword evidence="6 11" id="KW-0418">Kinase</keyword>
<evidence type="ECO:0000256" key="9">
    <source>
        <dbReference type="SAM" id="Phobius"/>
    </source>
</evidence>
<dbReference type="SUPFAM" id="SSF103190">
    <property type="entry name" value="Sensory domain-like"/>
    <property type="match status" value="1"/>
</dbReference>
<dbReference type="Proteomes" id="UP000628775">
    <property type="component" value="Unassembled WGS sequence"/>
</dbReference>
<dbReference type="Pfam" id="PF00672">
    <property type="entry name" value="HAMP"/>
    <property type="match status" value="1"/>
</dbReference>
<feature type="transmembrane region" description="Helical" evidence="9">
    <location>
        <begin position="286"/>
        <end position="305"/>
    </location>
</feature>
<dbReference type="EMBL" id="BMIR01000002">
    <property type="protein sequence ID" value="GGE31022.1"/>
    <property type="molecule type" value="Genomic_DNA"/>
</dbReference>
<gene>
    <name evidence="11" type="ORF">GCM10011391_07110</name>
</gene>
<feature type="transmembrane region" description="Helical" evidence="9">
    <location>
        <begin position="12"/>
        <end position="35"/>
    </location>
</feature>
<dbReference type="SUPFAM" id="SSF55874">
    <property type="entry name" value="ATPase domain of HSP90 chaperone/DNA topoisomerase II/histidine kinase"/>
    <property type="match status" value="1"/>
</dbReference>
<keyword evidence="8 9" id="KW-0472">Membrane</keyword>
<dbReference type="PROSITE" id="PS50885">
    <property type="entry name" value="HAMP"/>
    <property type="match status" value="1"/>
</dbReference>
<protein>
    <submittedName>
        <fullName evidence="11">Histidine kinase</fullName>
    </submittedName>
</protein>
<dbReference type="InterPro" id="IPR051552">
    <property type="entry name" value="HptR"/>
</dbReference>
<dbReference type="SUPFAM" id="SSF158472">
    <property type="entry name" value="HAMP domain-like"/>
    <property type="match status" value="1"/>
</dbReference>
<accession>A0A8J2YB20</accession>
<evidence type="ECO:0000256" key="6">
    <source>
        <dbReference type="ARBA" id="ARBA00022777"/>
    </source>
</evidence>